<feature type="chain" id="PRO_5013020747" evidence="2">
    <location>
        <begin position="22"/>
        <end position="199"/>
    </location>
</feature>
<reference evidence="3 4" key="1">
    <citation type="submission" date="2017-01" db="EMBL/GenBank/DDBJ databases">
        <authorList>
            <person name="Mah S.A."/>
            <person name="Swanson W.J."/>
            <person name="Moy G.W."/>
            <person name="Vacquier V.D."/>
        </authorList>
    </citation>
    <scope>NUCLEOTIDE SEQUENCE [LARGE SCALE GENOMIC DNA]</scope>
    <source>
        <strain evidence="3 4">DSM 7027</strain>
    </source>
</reference>
<accession>A0A1N6U4E1</accession>
<evidence type="ECO:0000256" key="1">
    <source>
        <dbReference type="SAM" id="Phobius"/>
    </source>
</evidence>
<feature type="transmembrane region" description="Helical" evidence="1">
    <location>
        <begin position="143"/>
        <end position="165"/>
    </location>
</feature>
<dbReference type="InterPro" id="IPR007038">
    <property type="entry name" value="HupE_UreJ"/>
</dbReference>
<gene>
    <name evidence="3" type="ORF">SAMN05421647_106191</name>
</gene>
<dbReference type="RefSeq" id="WP_076463471.1">
    <property type="nucleotide sequence ID" value="NZ_FTMN01000006.1"/>
</dbReference>
<evidence type="ECO:0000313" key="4">
    <source>
        <dbReference type="Proteomes" id="UP000186895"/>
    </source>
</evidence>
<keyword evidence="1" id="KW-0812">Transmembrane</keyword>
<dbReference type="STRING" id="49186.SAMN05421647_106191"/>
<feature type="transmembrane region" description="Helical" evidence="1">
    <location>
        <begin position="31"/>
        <end position="54"/>
    </location>
</feature>
<feature type="transmembrane region" description="Helical" evidence="1">
    <location>
        <begin position="177"/>
        <end position="196"/>
    </location>
</feature>
<evidence type="ECO:0000256" key="2">
    <source>
        <dbReference type="SAM" id="SignalP"/>
    </source>
</evidence>
<feature type="signal peptide" evidence="2">
    <location>
        <begin position="1"/>
        <end position="21"/>
    </location>
</feature>
<keyword evidence="4" id="KW-1185">Reference proteome</keyword>
<keyword evidence="1" id="KW-0472">Membrane</keyword>
<name>A0A1N6U4E1_9GAMM</name>
<keyword evidence="1" id="KW-1133">Transmembrane helix</keyword>
<evidence type="ECO:0000313" key="3">
    <source>
        <dbReference type="EMBL" id="SIQ60419.1"/>
    </source>
</evidence>
<feature type="transmembrane region" description="Helical" evidence="1">
    <location>
        <begin position="114"/>
        <end position="131"/>
    </location>
</feature>
<sequence length="199" mass="20675">MPLRLLATAATLLLAPGTAQAHSAIQGIGTFYNGILHPLVVPAHLLLLLALGLLLAQQGSRDSQKGLLAAVVAVWVGLMLSHLAKADYLTPFILSAAALAAVLVAISRPLPLPVTLLFALGSALLVGLDSGQDELQGREQLTMMFGTGVGVTLLLLYSTALGHLFSKRAWQRIGVRVVGSWIAASSLMVLALSLATSTV</sequence>
<keyword evidence="2" id="KW-0732">Signal</keyword>
<dbReference type="Proteomes" id="UP000186895">
    <property type="component" value="Unassembled WGS sequence"/>
</dbReference>
<dbReference type="EMBL" id="FTMN01000006">
    <property type="protein sequence ID" value="SIQ60419.1"/>
    <property type="molecule type" value="Genomic_DNA"/>
</dbReference>
<dbReference type="AlphaFoldDB" id="A0A1N6U4E1"/>
<proteinExistence type="predicted"/>
<dbReference type="Pfam" id="PF04955">
    <property type="entry name" value="HupE_UreJ"/>
    <property type="match status" value="1"/>
</dbReference>
<protein>
    <submittedName>
        <fullName evidence="3">Urease accessory protein</fullName>
    </submittedName>
</protein>
<organism evidence="3 4">
    <name type="scientific">Marinobacterium stanieri</name>
    <dbReference type="NCBI Taxonomy" id="49186"/>
    <lineage>
        <taxon>Bacteria</taxon>
        <taxon>Pseudomonadati</taxon>
        <taxon>Pseudomonadota</taxon>
        <taxon>Gammaproteobacteria</taxon>
        <taxon>Oceanospirillales</taxon>
        <taxon>Oceanospirillaceae</taxon>
        <taxon>Marinobacterium</taxon>
    </lineage>
</organism>
<feature type="transmembrane region" description="Helical" evidence="1">
    <location>
        <begin position="89"/>
        <end position="107"/>
    </location>
</feature>
<feature type="transmembrane region" description="Helical" evidence="1">
    <location>
        <begin position="66"/>
        <end position="83"/>
    </location>
</feature>